<proteinExistence type="predicted"/>
<feature type="chain" id="PRO_5042825685" evidence="1">
    <location>
        <begin position="31"/>
        <end position="706"/>
    </location>
</feature>
<gene>
    <name evidence="2" type="ORF">RDI58_017635</name>
</gene>
<evidence type="ECO:0000313" key="2">
    <source>
        <dbReference type="EMBL" id="KAK6784181.1"/>
    </source>
</evidence>
<keyword evidence="1" id="KW-0732">Signal</keyword>
<comment type="caution">
    <text evidence="2">The sequence shown here is derived from an EMBL/GenBank/DDBJ whole genome shotgun (WGS) entry which is preliminary data.</text>
</comment>
<keyword evidence="3" id="KW-1185">Reference proteome</keyword>
<sequence length="706" mass="79573">MNSGSWREIILRGSLLLLFAAMSSVPEIRSLFVSLASELKSINPATGNEAPNMDLSITTLNRSLNLSQTIPRVRVLDTALSVMCFTSSQVFNCTIEYLVKTIATVLSSSIECKVLRTADGEVLQIGGLISGHDCTRIVESYAGVLQQLERFQPDLSPIILYAVVRVAVLASRVHYLLKLPPMLDLRSIDGRHCALLKQVHCQKEINIESGKIPLRLLSWQLDHMLLKYDVSQILQEVIKRPFLCLEMEFHERKEWCSVVICLVLSPIMFTETRSLLHNWFLLTGLASILELHVKLVSLMLDIISRPMWWGISMDVGSKLPFLHSYFPCKKQILRILTGPLSLESLEFLVHEVCKPVDAFSNKAVNIAKVNQSSIWAITMTFPSWFIFASILLFSEKSLRDKYSSACIYGEGNLNNSQDIKAPFLATAAKFIAWSLNPTGGSYLELLVDNLSKFSNLWTIKKFGSDEGNETTLCRNKEVRGSLSFKKEMVNILDSNCQALGFWIKEFQDMYNGHSNKVNESFAPDKERTPGVSVHKNMLFRRIPIGILFGCLNHISDDECELLLHYGATGTLMQLSGGQPGMKDRKSNHERQKGLIAWAETYTGKEATAGARIVFDITDVSESISASMFETEECGLNFVCDVKLKVGRYLVKCVKRLLQLTLEKNSVQLNMKDLYDRMLRWRNQGRDVFQNCRELDNIIDACASAAF</sequence>
<name>A0AAN8YA59_SOLBU</name>
<protein>
    <submittedName>
        <fullName evidence="2">Uncharacterized protein</fullName>
    </submittedName>
</protein>
<evidence type="ECO:0000313" key="3">
    <source>
        <dbReference type="Proteomes" id="UP001371456"/>
    </source>
</evidence>
<dbReference type="PANTHER" id="PTHR48221:SF2">
    <property type="entry name" value="ACYL-COA SYNTHETASE FAMILY PROTEIN"/>
    <property type="match status" value="1"/>
</dbReference>
<dbReference type="EMBL" id="JBANQN010000007">
    <property type="protein sequence ID" value="KAK6784181.1"/>
    <property type="molecule type" value="Genomic_DNA"/>
</dbReference>
<evidence type="ECO:0000256" key="1">
    <source>
        <dbReference type="SAM" id="SignalP"/>
    </source>
</evidence>
<reference evidence="2 3" key="1">
    <citation type="submission" date="2024-02" db="EMBL/GenBank/DDBJ databases">
        <title>de novo genome assembly of Solanum bulbocastanum strain 11H21.</title>
        <authorList>
            <person name="Hosaka A.J."/>
        </authorList>
    </citation>
    <scope>NUCLEOTIDE SEQUENCE [LARGE SCALE GENOMIC DNA]</scope>
    <source>
        <tissue evidence="2">Young leaves</tissue>
    </source>
</reference>
<organism evidence="2 3">
    <name type="scientific">Solanum bulbocastanum</name>
    <name type="common">Wild potato</name>
    <dbReference type="NCBI Taxonomy" id="147425"/>
    <lineage>
        <taxon>Eukaryota</taxon>
        <taxon>Viridiplantae</taxon>
        <taxon>Streptophyta</taxon>
        <taxon>Embryophyta</taxon>
        <taxon>Tracheophyta</taxon>
        <taxon>Spermatophyta</taxon>
        <taxon>Magnoliopsida</taxon>
        <taxon>eudicotyledons</taxon>
        <taxon>Gunneridae</taxon>
        <taxon>Pentapetalae</taxon>
        <taxon>asterids</taxon>
        <taxon>lamiids</taxon>
        <taxon>Solanales</taxon>
        <taxon>Solanaceae</taxon>
        <taxon>Solanoideae</taxon>
        <taxon>Solaneae</taxon>
        <taxon>Solanum</taxon>
    </lineage>
</organism>
<dbReference type="AlphaFoldDB" id="A0AAN8YA59"/>
<dbReference type="PANTHER" id="PTHR48221">
    <property type="entry name" value="ACYL-COA SYNTHETASE FAMILY PROTEIN"/>
    <property type="match status" value="1"/>
</dbReference>
<dbReference type="Proteomes" id="UP001371456">
    <property type="component" value="Unassembled WGS sequence"/>
</dbReference>
<feature type="signal peptide" evidence="1">
    <location>
        <begin position="1"/>
        <end position="30"/>
    </location>
</feature>
<accession>A0AAN8YA59</accession>